<dbReference type="GO" id="GO:0009307">
    <property type="term" value="P:DNA restriction-modification system"/>
    <property type="evidence" value="ECO:0007669"/>
    <property type="project" value="InterPro"/>
</dbReference>
<reference evidence="3 4" key="1">
    <citation type="journal article" date="2012" name="J. Bacteriol.">
        <title>Complete genome sequence of the broad-host-range strain Sinorhizobium fredii USDA257.</title>
        <authorList>
            <person name="Schuldes J."/>
            <person name="Rodriguez Orbegoso M."/>
            <person name="Schmeisser C."/>
            <person name="Krishnan H.B."/>
            <person name="Daniel R."/>
            <person name="Streit W.R."/>
        </authorList>
    </citation>
    <scope>NUCLEOTIDE SEQUENCE [LARGE SCALE GENOMIC DNA]</scope>
    <source>
        <strain evidence="3 4">USDA 257</strain>
    </source>
</reference>
<feature type="compositionally biased region" description="Basic and acidic residues" evidence="1">
    <location>
        <begin position="83"/>
        <end position="99"/>
    </location>
</feature>
<dbReference type="InterPro" id="IPR011856">
    <property type="entry name" value="tRNA_endonuc-like_dom_sf"/>
</dbReference>
<sequence length="385" mass="42055">MGSAISSGLGIGHSPFSPSKPFAAHRQPITGRRAAEEELLGSAYEGAGSSEGSDLHAARNLAMSVEIQLDMGEGLSYLSARSPEQRIRRDNPDKGDAGKGKQGGHMSQPSKVAVGTEYEKLARDIYERIIRAEGVETIEVEHNKIVTGKSGCNHQIDVYWEFRIAGKTYRTAIECKAFSSEVSIGRIRDFYGVLVDVNNLSGLFVTKVGFQSGARRFAEHYGITLKELREPTATDWSGRAKDIHLKCHVVQVDIVEFAPRVSQAFLDTLPPEGIGLSGGIMTDEQIVFDASGAPVASLEDLRQRLPSSNETLKGQQHYFKFPGHILRIEGYDLPLDGIDIVYDVNIETEEVISRGEEIVQAIIKDALDGDLTVVHHDGTVKKVPA</sequence>
<dbReference type="eggNOG" id="ENOG5032RV5">
    <property type="taxonomic scope" value="Bacteria"/>
</dbReference>
<protein>
    <recommendedName>
        <fullName evidence="2">Restriction endonuclease type IV Mrr domain-containing protein</fullName>
    </recommendedName>
</protein>
<feature type="domain" description="Restriction endonuclease type IV Mrr" evidence="2">
    <location>
        <begin position="125"/>
        <end position="225"/>
    </location>
</feature>
<dbReference type="SUPFAM" id="SSF52980">
    <property type="entry name" value="Restriction endonuclease-like"/>
    <property type="match status" value="1"/>
</dbReference>
<gene>
    <name evidence="3" type="ORF">USDA257_c39200</name>
</gene>
<dbReference type="GO" id="GO:0004519">
    <property type="term" value="F:endonuclease activity"/>
    <property type="evidence" value="ECO:0007669"/>
    <property type="project" value="InterPro"/>
</dbReference>
<dbReference type="KEGG" id="sfd:USDA257_c39200"/>
<dbReference type="HOGENOM" id="CLU_717460_0_0_5"/>
<organism evidence="3 4">
    <name type="scientific">Sinorhizobium fredii (strain USDA 257)</name>
    <dbReference type="NCBI Taxonomy" id="1185652"/>
    <lineage>
        <taxon>Bacteria</taxon>
        <taxon>Pseudomonadati</taxon>
        <taxon>Pseudomonadota</taxon>
        <taxon>Alphaproteobacteria</taxon>
        <taxon>Hyphomicrobiales</taxon>
        <taxon>Rhizobiaceae</taxon>
        <taxon>Sinorhizobium/Ensifer group</taxon>
        <taxon>Sinorhizobium</taxon>
    </lineage>
</organism>
<dbReference type="GO" id="GO:0003677">
    <property type="term" value="F:DNA binding"/>
    <property type="evidence" value="ECO:0007669"/>
    <property type="project" value="InterPro"/>
</dbReference>
<accession>I3X9A8</accession>
<dbReference type="InterPro" id="IPR007560">
    <property type="entry name" value="Restrct_endonuc_IV_Mrr"/>
</dbReference>
<dbReference type="AlphaFoldDB" id="I3X9A8"/>
<dbReference type="PATRIC" id="fig|1185652.3.peg.4072"/>
<evidence type="ECO:0000259" key="2">
    <source>
        <dbReference type="Pfam" id="PF04471"/>
    </source>
</evidence>
<evidence type="ECO:0000313" key="3">
    <source>
        <dbReference type="EMBL" id="AFL52464.1"/>
    </source>
</evidence>
<name>I3X9A8_SINF2</name>
<dbReference type="InterPro" id="IPR011335">
    <property type="entry name" value="Restrct_endonuc-II-like"/>
</dbReference>
<feature type="region of interest" description="Disordered" evidence="1">
    <location>
        <begin position="79"/>
        <end position="113"/>
    </location>
</feature>
<dbReference type="Pfam" id="PF04471">
    <property type="entry name" value="Mrr_cat"/>
    <property type="match status" value="1"/>
</dbReference>
<dbReference type="Proteomes" id="UP000006180">
    <property type="component" value="Chromosome"/>
</dbReference>
<proteinExistence type="predicted"/>
<feature type="region of interest" description="Disordered" evidence="1">
    <location>
        <begin position="1"/>
        <end position="35"/>
    </location>
</feature>
<evidence type="ECO:0000256" key="1">
    <source>
        <dbReference type="SAM" id="MobiDB-lite"/>
    </source>
</evidence>
<evidence type="ECO:0000313" key="4">
    <source>
        <dbReference type="Proteomes" id="UP000006180"/>
    </source>
</evidence>
<dbReference type="EMBL" id="CP003563">
    <property type="protein sequence ID" value="AFL52464.1"/>
    <property type="molecule type" value="Genomic_DNA"/>
</dbReference>
<dbReference type="Gene3D" id="3.40.1350.10">
    <property type="match status" value="1"/>
</dbReference>